<accession>A0A3B0P993</accession>
<dbReference type="Proteomes" id="UP000259328">
    <property type="component" value="Chromosome"/>
</dbReference>
<organism evidence="1 2">
    <name type="scientific">Mycoplasmopsis synoviae</name>
    <name type="common">Mycoplasma synoviae</name>
    <dbReference type="NCBI Taxonomy" id="2109"/>
    <lineage>
        <taxon>Bacteria</taxon>
        <taxon>Bacillati</taxon>
        <taxon>Mycoplasmatota</taxon>
        <taxon>Mycoplasmoidales</taxon>
        <taxon>Metamycoplasmataceae</taxon>
        <taxon>Mycoplasmopsis</taxon>
    </lineage>
</organism>
<name>A0A3B0P993_MYCSY</name>
<dbReference type="AlphaFoldDB" id="A0A3B0P993"/>
<feature type="non-terminal residue" evidence="1">
    <location>
        <position position="141"/>
    </location>
</feature>
<evidence type="ECO:0000313" key="1">
    <source>
        <dbReference type="EMBL" id="SYV92607.1"/>
    </source>
</evidence>
<proteinExistence type="predicted"/>
<sequence length="141" mass="16716">MEIIKDIVSKFSITATKEEIIDEINKKLKNSSQIKNEFIEKYKGYEIIEKLIDYFDIFNDCKVTKSVSLTTTVKQMIFQRIKDPKSILGTCNEMKEHNLKTFSKNSFYRALEYISDNRNEILKNINAKLMNDFKRNVEVIW</sequence>
<protein>
    <submittedName>
        <fullName evidence="1">Uncharacterized protein</fullName>
    </submittedName>
</protein>
<gene>
    <name evidence="1" type="ORF">NCTC10124_00331</name>
</gene>
<dbReference type="EMBL" id="LS991953">
    <property type="protein sequence ID" value="SYV92607.1"/>
    <property type="molecule type" value="Genomic_DNA"/>
</dbReference>
<reference evidence="2" key="1">
    <citation type="submission" date="2018-06" db="EMBL/GenBank/DDBJ databases">
        <authorList>
            <consortium name="Pathogen Informatics"/>
        </authorList>
    </citation>
    <scope>NUCLEOTIDE SEQUENCE [LARGE SCALE GENOMIC DNA]</scope>
    <source>
        <strain evidence="2">NCTC10124</strain>
    </source>
</reference>
<evidence type="ECO:0000313" key="2">
    <source>
        <dbReference type="Proteomes" id="UP000259328"/>
    </source>
</evidence>